<keyword evidence="6 7" id="KW-0472">Membrane</keyword>
<feature type="region of interest" description="Disordered" evidence="8">
    <location>
        <begin position="1"/>
        <end position="60"/>
    </location>
</feature>
<dbReference type="Pfam" id="PF00528">
    <property type="entry name" value="BPD_transp_1"/>
    <property type="match status" value="1"/>
</dbReference>
<gene>
    <name evidence="10" type="ORF">KVA01_07290</name>
</gene>
<keyword evidence="3" id="KW-1003">Cell membrane</keyword>
<evidence type="ECO:0000259" key="9">
    <source>
        <dbReference type="PROSITE" id="PS50928"/>
    </source>
</evidence>
<dbReference type="SUPFAM" id="SSF161098">
    <property type="entry name" value="MetI-like"/>
    <property type="match status" value="1"/>
</dbReference>
<dbReference type="RefSeq" id="WP_068467574.1">
    <property type="nucleotide sequence ID" value="NZ_BJNW01000004.1"/>
</dbReference>
<dbReference type="InterPro" id="IPR035906">
    <property type="entry name" value="MetI-like_sf"/>
</dbReference>
<dbReference type="PROSITE" id="PS50928">
    <property type="entry name" value="ABC_TM1"/>
    <property type="match status" value="1"/>
</dbReference>
<evidence type="ECO:0000256" key="3">
    <source>
        <dbReference type="ARBA" id="ARBA00022475"/>
    </source>
</evidence>
<feature type="transmembrane region" description="Helical" evidence="7">
    <location>
        <begin position="283"/>
        <end position="304"/>
    </location>
</feature>
<evidence type="ECO:0000256" key="5">
    <source>
        <dbReference type="ARBA" id="ARBA00022989"/>
    </source>
</evidence>
<keyword evidence="2 7" id="KW-0813">Transport</keyword>
<feature type="transmembrane region" description="Helical" evidence="7">
    <location>
        <begin position="64"/>
        <end position="84"/>
    </location>
</feature>
<dbReference type="PANTHER" id="PTHR30151">
    <property type="entry name" value="ALKANE SULFONATE ABC TRANSPORTER-RELATED, MEMBRANE SUBUNIT"/>
    <property type="match status" value="1"/>
</dbReference>
<evidence type="ECO:0000256" key="2">
    <source>
        <dbReference type="ARBA" id="ARBA00022448"/>
    </source>
</evidence>
<comment type="caution">
    <text evidence="10">The sequence shown here is derived from an EMBL/GenBank/DDBJ whole genome shotgun (WGS) entry which is preliminary data.</text>
</comment>
<protein>
    <recommendedName>
        <fullName evidence="9">ABC transmembrane type-1 domain-containing protein</fullName>
    </recommendedName>
</protein>
<keyword evidence="5 7" id="KW-1133">Transmembrane helix</keyword>
<dbReference type="GO" id="GO:0010438">
    <property type="term" value="P:cellular response to sulfur starvation"/>
    <property type="evidence" value="ECO:0007669"/>
    <property type="project" value="TreeGrafter"/>
</dbReference>
<sequence>MSSTSRRTAYPGTARPGSPQDATTDLDAAAPGTADGSRAVPAPGPSRTAGPRGRAHRQAGPHRAAAFAWGAAGVLVTVAAWWAFTHAAAAGSTMIAAFRPEQLPGAVASLWQRGVVLQDAATSLWRLLGGLVLATVLGVPLGLMIGSWRRVRWASAPVVQFLRMVSPLSWAPVAVALFGVGSAPVVFLVAAAAVWPIAMNTAAGVAALDPAHLRVARTLGATPFERLTSVVLPSIRPYVMTGVRLALGISWVVLVPAEMLGVSTGLGYEILNARDRLAYDEMLVVILAIGLLGIALDALAQWLLRDRVVRD</sequence>
<dbReference type="Gene3D" id="1.10.3720.10">
    <property type="entry name" value="MetI-like"/>
    <property type="match status" value="1"/>
</dbReference>
<comment type="subcellular location">
    <subcellularLocation>
        <location evidence="1 7">Cell membrane</location>
        <topology evidence="1 7">Multi-pass membrane protein</topology>
    </subcellularLocation>
</comment>
<organism evidence="10 11">
    <name type="scientific">Kocuria varians</name>
    <name type="common">Micrococcus varians</name>
    <dbReference type="NCBI Taxonomy" id="1272"/>
    <lineage>
        <taxon>Bacteria</taxon>
        <taxon>Bacillati</taxon>
        <taxon>Actinomycetota</taxon>
        <taxon>Actinomycetes</taxon>
        <taxon>Micrococcales</taxon>
        <taxon>Micrococcaceae</taxon>
        <taxon>Kocuria</taxon>
    </lineage>
</organism>
<dbReference type="CDD" id="cd06261">
    <property type="entry name" value="TM_PBP2"/>
    <property type="match status" value="1"/>
</dbReference>
<comment type="similarity">
    <text evidence="7">Belongs to the binding-protein-dependent transport system permease family.</text>
</comment>
<evidence type="ECO:0000256" key="7">
    <source>
        <dbReference type="RuleBase" id="RU363032"/>
    </source>
</evidence>
<dbReference type="Proteomes" id="UP000315730">
    <property type="component" value="Unassembled WGS sequence"/>
</dbReference>
<dbReference type="EMBL" id="BJNW01000004">
    <property type="protein sequence ID" value="GEC98574.1"/>
    <property type="molecule type" value="Genomic_DNA"/>
</dbReference>
<dbReference type="AlphaFoldDB" id="A0A4Y4D4D7"/>
<feature type="transmembrane region" description="Helical" evidence="7">
    <location>
        <begin position="127"/>
        <end position="148"/>
    </location>
</feature>
<dbReference type="STRING" id="1272.GCA_900014985_00501"/>
<evidence type="ECO:0000313" key="10">
    <source>
        <dbReference type="EMBL" id="GEC98574.1"/>
    </source>
</evidence>
<name>A0A4Y4D4D7_KOCVA</name>
<dbReference type="GO" id="GO:0042918">
    <property type="term" value="P:alkanesulfonate transmembrane transport"/>
    <property type="evidence" value="ECO:0007669"/>
    <property type="project" value="UniProtKB-ARBA"/>
</dbReference>
<keyword evidence="4 7" id="KW-0812">Transmembrane</keyword>
<evidence type="ECO:0000256" key="4">
    <source>
        <dbReference type="ARBA" id="ARBA00022692"/>
    </source>
</evidence>
<proteinExistence type="inferred from homology"/>
<dbReference type="FunFam" id="1.10.3720.10:FF:000003">
    <property type="entry name" value="Aliphatic sulfonate ABC transporter permease"/>
    <property type="match status" value="1"/>
</dbReference>
<reference evidence="10 11" key="1">
    <citation type="submission" date="2019-06" db="EMBL/GenBank/DDBJ databases">
        <title>Whole genome shotgun sequence of Kocuria varians NBRC 15358.</title>
        <authorList>
            <person name="Hosoyama A."/>
            <person name="Uohara A."/>
            <person name="Ohji S."/>
            <person name="Ichikawa N."/>
        </authorList>
    </citation>
    <scope>NUCLEOTIDE SEQUENCE [LARGE SCALE GENOMIC DNA]</scope>
    <source>
        <strain evidence="10 11">NBRC 15358</strain>
    </source>
</reference>
<feature type="domain" description="ABC transmembrane type-1" evidence="9">
    <location>
        <begin position="120"/>
        <end position="300"/>
    </location>
</feature>
<feature type="transmembrane region" description="Helical" evidence="7">
    <location>
        <begin position="169"/>
        <end position="195"/>
    </location>
</feature>
<evidence type="ECO:0000256" key="6">
    <source>
        <dbReference type="ARBA" id="ARBA00023136"/>
    </source>
</evidence>
<feature type="transmembrane region" description="Helical" evidence="7">
    <location>
        <begin position="245"/>
        <end position="271"/>
    </location>
</feature>
<evidence type="ECO:0000256" key="8">
    <source>
        <dbReference type="SAM" id="MobiDB-lite"/>
    </source>
</evidence>
<dbReference type="GO" id="GO:0005886">
    <property type="term" value="C:plasma membrane"/>
    <property type="evidence" value="ECO:0007669"/>
    <property type="project" value="UniProtKB-SubCell"/>
</dbReference>
<accession>A0A4Y4D4D7</accession>
<evidence type="ECO:0000313" key="11">
    <source>
        <dbReference type="Proteomes" id="UP000315730"/>
    </source>
</evidence>
<dbReference type="PANTHER" id="PTHR30151:SF25">
    <property type="entry name" value="TAURINE TRANSPORT SYSTEM PERMEASE PROTEIN TAUC"/>
    <property type="match status" value="1"/>
</dbReference>
<evidence type="ECO:0000256" key="1">
    <source>
        <dbReference type="ARBA" id="ARBA00004651"/>
    </source>
</evidence>
<dbReference type="InterPro" id="IPR000515">
    <property type="entry name" value="MetI-like"/>
</dbReference>
<keyword evidence="11" id="KW-1185">Reference proteome</keyword>